<dbReference type="RefSeq" id="WP_149816902.1">
    <property type="nucleotide sequence ID" value="NZ_VUOA01000019.1"/>
</dbReference>
<dbReference type="EMBL" id="VUOA01000019">
    <property type="protein sequence ID" value="KAA2237219.1"/>
    <property type="molecule type" value="Genomic_DNA"/>
</dbReference>
<reference evidence="2 3" key="1">
    <citation type="submission" date="2019-09" db="EMBL/GenBank/DDBJ databases">
        <title>Salinarimonas rosea gen. nov., sp. nov., a new member of the a-2 subgroup of the Proteobacteria.</title>
        <authorList>
            <person name="Liu J."/>
        </authorList>
    </citation>
    <scope>NUCLEOTIDE SEQUENCE [LARGE SCALE GENOMIC DNA]</scope>
    <source>
        <strain evidence="2 3">BN140002</strain>
    </source>
</reference>
<dbReference type="InterPro" id="IPR047114">
    <property type="entry name" value="YciF"/>
</dbReference>
<dbReference type="SUPFAM" id="SSF47240">
    <property type="entry name" value="Ferritin-like"/>
    <property type="match status" value="1"/>
</dbReference>
<dbReference type="InterPro" id="IPR010287">
    <property type="entry name" value="DUF892_YciF-like"/>
</dbReference>
<gene>
    <name evidence="2" type="ORF">F0L46_09390</name>
</gene>
<dbReference type="CDD" id="cd07909">
    <property type="entry name" value="YciF"/>
    <property type="match status" value="1"/>
</dbReference>
<dbReference type="InterPro" id="IPR009078">
    <property type="entry name" value="Ferritin-like_SF"/>
</dbReference>
<accession>A0A5B2VFY3</accession>
<protein>
    <submittedName>
        <fullName evidence="2">Ferritin-like domain-containing protein</fullName>
    </submittedName>
</protein>
<comment type="caution">
    <text evidence="2">The sequence shown here is derived from an EMBL/GenBank/DDBJ whole genome shotgun (WGS) entry which is preliminary data.</text>
</comment>
<keyword evidence="1" id="KW-0175">Coiled coil</keyword>
<dbReference type="InterPro" id="IPR012347">
    <property type="entry name" value="Ferritin-like"/>
</dbReference>
<dbReference type="Gene3D" id="1.20.1260.10">
    <property type="match status" value="1"/>
</dbReference>
<evidence type="ECO:0000313" key="3">
    <source>
        <dbReference type="Proteomes" id="UP000323142"/>
    </source>
</evidence>
<evidence type="ECO:0000256" key="1">
    <source>
        <dbReference type="SAM" id="Coils"/>
    </source>
</evidence>
<sequence>MKSLQDLFVHMLKDVYHAEKQAIRAYPKMVKSVKTPELKQALEEHRDETLGQVERLEQIFEMLDRRARGEPCEAMQSLIEEGREVLEEAEDDNVREAGIIAAAQAIEHYEIARYGTLRAWAEELGMGDAAKLLQQTLDEEKKTDERLNKLAVDRVNRKAA</sequence>
<proteinExistence type="predicted"/>
<organism evidence="2 3">
    <name type="scientific">Salinarimonas soli</name>
    <dbReference type="NCBI Taxonomy" id="1638099"/>
    <lineage>
        <taxon>Bacteria</taxon>
        <taxon>Pseudomonadati</taxon>
        <taxon>Pseudomonadota</taxon>
        <taxon>Alphaproteobacteria</taxon>
        <taxon>Hyphomicrobiales</taxon>
        <taxon>Salinarimonadaceae</taxon>
        <taxon>Salinarimonas</taxon>
    </lineage>
</organism>
<dbReference type="AlphaFoldDB" id="A0A5B2VFY3"/>
<dbReference type="Proteomes" id="UP000323142">
    <property type="component" value="Unassembled WGS sequence"/>
</dbReference>
<evidence type="ECO:0000313" key="2">
    <source>
        <dbReference type="EMBL" id="KAA2237219.1"/>
    </source>
</evidence>
<feature type="coiled-coil region" evidence="1">
    <location>
        <begin position="39"/>
        <end position="92"/>
    </location>
</feature>
<dbReference type="PANTHER" id="PTHR30565">
    <property type="entry name" value="PROTEIN YCIF"/>
    <property type="match status" value="1"/>
</dbReference>
<name>A0A5B2VFY3_9HYPH</name>
<dbReference type="Pfam" id="PF05974">
    <property type="entry name" value="DUF892"/>
    <property type="match status" value="1"/>
</dbReference>
<dbReference type="OrthoDB" id="9795056at2"/>
<dbReference type="PANTHER" id="PTHR30565:SF9">
    <property type="entry name" value="PROTEIN YCIF"/>
    <property type="match status" value="1"/>
</dbReference>
<keyword evidence="3" id="KW-1185">Reference proteome</keyword>
<reference evidence="2 3" key="2">
    <citation type="submission" date="2019-09" db="EMBL/GenBank/DDBJ databases">
        <authorList>
            <person name="Jin C."/>
        </authorList>
    </citation>
    <scope>NUCLEOTIDE SEQUENCE [LARGE SCALE GENOMIC DNA]</scope>
    <source>
        <strain evidence="2 3">BN140002</strain>
    </source>
</reference>